<evidence type="ECO:0000313" key="2">
    <source>
        <dbReference type="Proteomes" id="UP000034166"/>
    </source>
</evidence>
<gene>
    <name evidence="1" type="ORF">WQ57_05440</name>
</gene>
<dbReference type="AlphaFoldDB" id="A0A0M2SZT6"/>
<dbReference type="RefSeq" id="WP_046522697.1">
    <property type="nucleotide sequence ID" value="NZ_LAYY01000004.1"/>
</dbReference>
<keyword evidence="2" id="KW-1185">Reference proteome</keyword>
<protein>
    <submittedName>
        <fullName evidence="1">Uncharacterized protein</fullName>
    </submittedName>
</protein>
<organism evidence="1 2">
    <name type="scientific">Mesobacillus campisalis</name>
    <dbReference type="NCBI Taxonomy" id="1408103"/>
    <lineage>
        <taxon>Bacteria</taxon>
        <taxon>Bacillati</taxon>
        <taxon>Bacillota</taxon>
        <taxon>Bacilli</taxon>
        <taxon>Bacillales</taxon>
        <taxon>Bacillaceae</taxon>
        <taxon>Mesobacillus</taxon>
    </lineage>
</organism>
<dbReference type="EMBL" id="LAYY01000004">
    <property type="protein sequence ID" value="KKK39206.1"/>
    <property type="molecule type" value="Genomic_DNA"/>
</dbReference>
<dbReference type="Proteomes" id="UP000034166">
    <property type="component" value="Unassembled WGS sequence"/>
</dbReference>
<evidence type="ECO:0000313" key="1">
    <source>
        <dbReference type="EMBL" id="KKK39206.1"/>
    </source>
</evidence>
<comment type="caution">
    <text evidence="1">The sequence shown here is derived from an EMBL/GenBank/DDBJ whole genome shotgun (WGS) entry which is preliminary data.</text>
</comment>
<dbReference type="OrthoDB" id="9827207at2"/>
<accession>A0A0M2SZT6</accession>
<proteinExistence type="predicted"/>
<sequence>MSSNSLDKRDILFNYVKEYLYLYYDFRAVQVQMVNENLFKAVTDKGMMFEKNVEVHLYNDFQFEKVIAVRQASRIRFSESNVYNDSHQRSREIYINCYLRLVFDTSLNYVTQGSEKGLFICITTDARRIELDITNGQIKVISKTKTPVFVTDFKRSLKIY</sequence>
<dbReference type="PATRIC" id="fig|1408103.3.peg.1224"/>
<reference evidence="1 2" key="1">
    <citation type="submission" date="2015-04" db="EMBL/GenBank/DDBJ databases">
        <title>Taxonomic description and genome sequence of Bacillus campisalis sp. nov., a novel member of the genus Bacillus isolated from solar saltern.</title>
        <authorList>
            <person name="Mathan Kumar R."/>
            <person name="Kaur G."/>
            <person name="Kumar A."/>
            <person name="Singh N.K."/>
            <person name="Kaur N."/>
            <person name="Kumar N."/>
            <person name="Mayilraj S."/>
        </authorList>
    </citation>
    <scope>NUCLEOTIDE SEQUENCE [LARGE SCALE GENOMIC DNA]</scope>
    <source>
        <strain evidence="1 2">SA2-6</strain>
    </source>
</reference>
<name>A0A0M2SZT6_9BACI</name>